<dbReference type="RefSeq" id="WP_108108215.1">
    <property type="nucleotide sequence ID" value="NZ_QASN01000020.1"/>
</dbReference>
<evidence type="ECO:0000313" key="2">
    <source>
        <dbReference type="Proteomes" id="UP000244064"/>
    </source>
</evidence>
<name>A0A2T5P7P7_9PSED</name>
<gene>
    <name evidence="1" type="ORF">DBO85_15830</name>
</gene>
<protein>
    <submittedName>
        <fullName evidence="1">Uncharacterized protein</fullName>
    </submittedName>
</protein>
<comment type="caution">
    <text evidence="1">The sequence shown here is derived from an EMBL/GenBank/DDBJ whole genome shotgun (WGS) entry which is preliminary data.</text>
</comment>
<sequence length="88" mass="10179">MNVSETQNRIGYPCIFSRTPNDAADNLVRLISRQECGYVEGTTAWIAALRLWLEPNVDLLPLNYCGARFSAEQWRTILEKVVQRLERH</sequence>
<reference evidence="1 2" key="1">
    <citation type="submission" date="2018-04" db="EMBL/GenBank/DDBJ databases">
        <title>Pseudomonas sp. nov., isolated from mangrove soil.</title>
        <authorList>
            <person name="Chen C."/>
        </authorList>
    </citation>
    <scope>NUCLEOTIDE SEQUENCE [LARGE SCALE GENOMIC DNA]</scope>
    <source>
        <strain evidence="1 2">TC-11</strain>
    </source>
</reference>
<accession>A0A2T5P7P7</accession>
<evidence type="ECO:0000313" key="1">
    <source>
        <dbReference type="EMBL" id="PTU73770.1"/>
    </source>
</evidence>
<organism evidence="1 2">
    <name type="scientific">Pseudomonas mangrovi</name>
    <dbReference type="NCBI Taxonomy" id="2161748"/>
    <lineage>
        <taxon>Bacteria</taxon>
        <taxon>Pseudomonadati</taxon>
        <taxon>Pseudomonadota</taxon>
        <taxon>Gammaproteobacteria</taxon>
        <taxon>Pseudomonadales</taxon>
        <taxon>Pseudomonadaceae</taxon>
        <taxon>Pseudomonas</taxon>
    </lineage>
</organism>
<keyword evidence="2" id="KW-1185">Reference proteome</keyword>
<proteinExistence type="predicted"/>
<dbReference type="Proteomes" id="UP000244064">
    <property type="component" value="Unassembled WGS sequence"/>
</dbReference>
<dbReference type="AlphaFoldDB" id="A0A2T5P7P7"/>
<dbReference type="EMBL" id="QASN01000020">
    <property type="protein sequence ID" value="PTU73770.1"/>
    <property type="molecule type" value="Genomic_DNA"/>
</dbReference>